<dbReference type="Proteomes" id="UP000694923">
    <property type="component" value="Unplaced"/>
</dbReference>
<evidence type="ECO:0000256" key="2">
    <source>
        <dbReference type="SAM" id="Phobius"/>
    </source>
</evidence>
<dbReference type="InterPro" id="IPR011162">
    <property type="entry name" value="MHC_I/II-like_Ag-recog"/>
</dbReference>
<protein>
    <submittedName>
        <fullName evidence="6">LOW QUALITY PROTEIN: T-cell surface glycoprotein CD1e, membrane-associated-like</fullName>
    </submittedName>
</protein>
<feature type="chain" id="PRO_5047081704" evidence="3">
    <location>
        <begin position="17"/>
        <end position="408"/>
    </location>
</feature>
<reference evidence="6" key="1">
    <citation type="submission" date="2025-08" db="UniProtKB">
        <authorList>
            <consortium name="RefSeq"/>
        </authorList>
    </citation>
    <scope>IDENTIFICATION</scope>
</reference>
<keyword evidence="5" id="KW-1185">Reference proteome</keyword>
<accession>A0ABM0Q016</accession>
<dbReference type="InterPro" id="IPR050208">
    <property type="entry name" value="MHC_class-I_related"/>
</dbReference>
<dbReference type="Pfam" id="PF07654">
    <property type="entry name" value="C1-set"/>
    <property type="match status" value="1"/>
</dbReference>
<dbReference type="SUPFAM" id="SSF54452">
    <property type="entry name" value="MHC antigen-recognition domain"/>
    <property type="match status" value="1"/>
</dbReference>
<evidence type="ECO:0000259" key="4">
    <source>
        <dbReference type="PROSITE" id="PS50835"/>
    </source>
</evidence>
<dbReference type="RefSeq" id="XP_008561707.1">
    <property type="nucleotide sequence ID" value="XM_008563485.1"/>
</dbReference>
<evidence type="ECO:0000313" key="6">
    <source>
        <dbReference type="RefSeq" id="XP_008561707.1"/>
    </source>
</evidence>
<feature type="signal peptide" evidence="3">
    <location>
        <begin position="1"/>
        <end position="16"/>
    </location>
</feature>
<dbReference type="CDD" id="cd21029">
    <property type="entry name" value="IgC1_CD1"/>
    <property type="match status" value="1"/>
</dbReference>
<dbReference type="InterPro" id="IPR003597">
    <property type="entry name" value="Ig_C1-set"/>
</dbReference>
<dbReference type="PANTHER" id="PTHR16675:SF146">
    <property type="entry name" value="T-CELL SURFACE GLYCOPROTEIN CD1E, MEMBRANE-ASSOCIATED"/>
    <property type="match status" value="1"/>
</dbReference>
<feature type="transmembrane region" description="Helical" evidence="2">
    <location>
        <begin position="329"/>
        <end position="353"/>
    </location>
</feature>
<dbReference type="SUPFAM" id="SSF48726">
    <property type="entry name" value="Immunoglobulin"/>
    <property type="match status" value="1"/>
</dbReference>
<dbReference type="InterPro" id="IPR013783">
    <property type="entry name" value="Ig-like_fold"/>
</dbReference>
<dbReference type="GeneID" id="103581717"/>
<keyword evidence="1" id="KW-0325">Glycoprotein</keyword>
<keyword evidence="2" id="KW-0472">Membrane</keyword>
<dbReference type="InterPro" id="IPR037055">
    <property type="entry name" value="MHC_I-like_Ag-recog_sf"/>
</dbReference>
<dbReference type="PROSITE" id="PS50835">
    <property type="entry name" value="IG_LIKE"/>
    <property type="match status" value="1"/>
</dbReference>
<dbReference type="Pfam" id="PF16497">
    <property type="entry name" value="MHC_I_3"/>
    <property type="match status" value="1"/>
</dbReference>
<keyword evidence="3" id="KW-0732">Signal</keyword>
<proteinExistence type="predicted"/>
<dbReference type="SMART" id="SM00407">
    <property type="entry name" value="IGc1"/>
    <property type="match status" value="1"/>
</dbReference>
<dbReference type="InterPro" id="IPR007110">
    <property type="entry name" value="Ig-like_dom"/>
</dbReference>
<evidence type="ECO:0000313" key="5">
    <source>
        <dbReference type="Proteomes" id="UP000694923"/>
    </source>
</evidence>
<dbReference type="PANTHER" id="PTHR16675">
    <property type="entry name" value="MHC CLASS I-RELATED"/>
    <property type="match status" value="1"/>
</dbReference>
<evidence type="ECO:0000256" key="1">
    <source>
        <dbReference type="ARBA" id="ARBA00023180"/>
    </source>
</evidence>
<gene>
    <name evidence="6" type="primary">LOC103581717</name>
</gene>
<dbReference type="InterPro" id="IPR011161">
    <property type="entry name" value="MHC_I-like_Ag-recog"/>
</dbReference>
<dbReference type="Gene3D" id="2.60.40.10">
    <property type="entry name" value="Immunoglobulins"/>
    <property type="match status" value="1"/>
</dbReference>
<name>A0ABM0Q016_GALVR</name>
<dbReference type="InterPro" id="IPR036179">
    <property type="entry name" value="Ig-like_dom_sf"/>
</dbReference>
<organism evidence="5 6">
    <name type="scientific">Galeopterus variegatus</name>
    <name type="common">Malayan flying lemur</name>
    <name type="synonym">Cynocephalus variegatus</name>
    <dbReference type="NCBI Taxonomy" id="482537"/>
    <lineage>
        <taxon>Eukaryota</taxon>
        <taxon>Metazoa</taxon>
        <taxon>Chordata</taxon>
        <taxon>Craniata</taxon>
        <taxon>Vertebrata</taxon>
        <taxon>Euteleostomi</taxon>
        <taxon>Mammalia</taxon>
        <taxon>Eutheria</taxon>
        <taxon>Euarchontoglires</taxon>
        <taxon>Dermoptera</taxon>
        <taxon>Cynocephalidae</taxon>
        <taxon>Galeopterus</taxon>
    </lineage>
</organism>
<keyword evidence="2" id="KW-1133">Transmembrane helix</keyword>
<sequence length="408" mass="45782">MLLLLLLLFKGLCCHGKNTAVASLLPCLYTFSTCHSPLSVPQDPAPHYLAAEEPLCFRLLHISSFANHSWAHNQGSAWLGELQTHGWDTILGTIRFLWPWSEGNFSKEELTHLQELFQLYFHGFTREVQAYASQFQFEYPFELQISAGCTMHAGDASGSFFNGAYQGLDFLSFQGSSWKPSPGAGSQAQNVCKVLNRYLDIKEIVQILLWHTCPRFLAGLIKAGKSELERQVKPEAWVSKGPSPGPGRLQLVCHVSGFHPKPVWVKWMRGEKEQAGTRRGDILPNADGTWYLRVTVDVVAREAAGLSCRVKHSSLGGHDIIIHWDGYSILLILICLAVIVTLVMLAVIGSVFIKHSSNWNVLSPHVRNPAFPNTQDPRSSGHQLCLAQESWIKNRFLKKWKTILTQLW</sequence>
<keyword evidence="2" id="KW-0812">Transmembrane</keyword>
<feature type="domain" description="Ig-like" evidence="4">
    <location>
        <begin position="214"/>
        <end position="314"/>
    </location>
</feature>
<dbReference type="Gene3D" id="3.30.500.10">
    <property type="entry name" value="MHC class I-like antigen recognition-like"/>
    <property type="match status" value="1"/>
</dbReference>
<evidence type="ECO:0000256" key="3">
    <source>
        <dbReference type="SAM" id="SignalP"/>
    </source>
</evidence>